<feature type="non-terminal residue" evidence="1">
    <location>
        <position position="43"/>
    </location>
</feature>
<evidence type="ECO:0000313" key="1">
    <source>
        <dbReference type="EMBL" id="KKK93035.1"/>
    </source>
</evidence>
<comment type="caution">
    <text evidence="1">The sequence shown here is derived from an EMBL/GenBank/DDBJ whole genome shotgun (WGS) entry which is preliminary data.</text>
</comment>
<dbReference type="EMBL" id="LAZR01047949">
    <property type="protein sequence ID" value="KKK93035.1"/>
    <property type="molecule type" value="Genomic_DNA"/>
</dbReference>
<proteinExistence type="predicted"/>
<accession>A0A0F9A4E5</accession>
<sequence>MLSYPKIFTQAIERKVTLARRAAAAAAAKKAGSNKTEKVPGFN</sequence>
<reference evidence="1" key="1">
    <citation type="journal article" date="2015" name="Nature">
        <title>Complex archaea that bridge the gap between prokaryotes and eukaryotes.</title>
        <authorList>
            <person name="Spang A."/>
            <person name="Saw J.H."/>
            <person name="Jorgensen S.L."/>
            <person name="Zaremba-Niedzwiedzka K."/>
            <person name="Martijn J."/>
            <person name="Lind A.E."/>
            <person name="van Eijk R."/>
            <person name="Schleper C."/>
            <person name="Guy L."/>
            <person name="Ettema T.J."/>
        </authorList>
    </citation>
    <scope>NUCLEOTIDE SEQUENCE</scope>
</reference>
<name>A0A0F9A4E5_9ZZZZ</name>
<protein>
    <submittedName>
        <fullName evidence="1">Uncharacterized protein</fullName>
    </submittedName>
</protein>
<gene>
    <name evidence="1" type="ORF">LCGC14_2696930</name>
</gene>
<dbReference type="AlphaFoldDB" id="A0A0F9A4E5"/>
<organism evidence="1">
    <name type="scientific">marine sediment metagenome</name>
    <dbReference type="NCBI Taxonomy" id="412755"/>
    <lineage>
        <taxon>unclassified sequences</taxon>
        <taxon>metagenomes</taxon>
        <taxon>ecological metagenomes</taxon>
    </lineage>
</organism>